<dbReference type="EMBL" id="JAJBZG010000001">
    <property type="protein sequence ID" value="MCB7480344.1"/>
    <property type="molecule type" value="Genomic_DNA"/>
</dbReference>
<dbReference type="Proteomes" id="UP001139414">
    <property type="component" value="Unassembled WGS sequence"/>
</dbReference>
<feature type="coiled-coil region" evidence="1">
    <location>
        <begin position="2"/>
        <end position="36"/>
    </location>
</feature>
<accession>A0A9X1LH91</accession>
<protein>
    <submittedName>
        <fullName evidence="2">Uncharacterized protein</fullName>
    </submittedName>
</protein>
<reference evidence="2" key="1">
    <citation type="submission" date="2021-10" db="EMBL/GenBank/DDBJ databases">
        <title>Gramella sp. ASW11-100T, isolated from marine sediment.</title>
        <authorList>
            <person name="Xia C."/>
        </authorList>
    </citation>
    <scope>NUCLEOTIDE SEQUENCE</scope>
    <source>
        <strain evidence="2">ASW11-100</strain>
    </source>
</reference>
<evidence type="ECO:0000313" key="3">
    <source>
        <dbReference type="Proteomes" id="UP001139414"/>
    </source>
</evidence>
<sequence>MINKIQEHHNDEEIEIIRLQNDIDQWKSELGFLIQEINFYLELLNSKIINDIDVNKKEANDLLNQFLMLKVTSENIENKCGLFKPKLEEKKECEDIQCDHAYLNEHLILRYKIDRHMKDVRKVKGSAFKYIRCGIKNFLN</sequence>
<organism evidence="2 3">
    <name type="scientific">Christiangramia sediminis</name>
    <dbReference type="NCBI Taxonomy" id="2881336"/>
    <lineage>
        <taxon>Bacteria</taxon>
        <taxon>Pseudomonadati</taxon>
        <taxon>Bacteroidota</taxon>
        <taxon>Flavobacteriia</taxon>
        <taxon>Flavobacteriales</taxon>
        <taxon>Flavobacteriaceae</taxon>
        <taxon>Christiangramia</taxon>
    </lineage>
</organism>
<dbReference type="AlphaFoldDB" id="A0A9X1LH91"/>
<keyword evidence="3" id="KW-1185">Reference proteome</keyword>
<keyword evidence="1" id="KW-0175">Coiled coil</keyword>
<gene>
    <name evidence="2" type="ORF">LGQ90_03625</name>
</gene>
<proteinExistence type="predicted"/>
<name>A0A9X1LH91_9FLAO</name>
<dbReference type="RefSeq" id="WP_229338200.1">
    <property type="nucleotide sequence ID" value="NZ_JAJBZG010000001.1"/>
</dbReference>
<comment type="caution">
    <text evidence="2">The sequence shown here is derived from an EMBL/GenBank/DDBJ whole genome shotgun (WGS) entry which is preliminary data.</text>
</comment>
<evidence type="ECO:0000313" key="2">
    <source>
        <dbReference type="EMBL" id="MCB7480344.1"/>
    </source>
</evidence>
<evidence type="ECO:0000256" key="1">
    <source>
        <dbReference type="SAM" id="Coils"/>
    </source>
</evidence>